<comment type="caution">
    <text evidence="2">The sequence shown here is derived from an EMBL/GenBank/DDBJ whole genome shotgun (WGS) entry which is preliminary data.</text>
</comment>
<name>A0AAE0ZF79_9GAST</name>
<keyword evidence="3" id="KW-1185">Reference proteome</keyword>
<protein>
    <recommendedName>
        <fullName evidence="1">Peptidase M16 C-terminal domain-containing protein</fullName>
    </recommendedName>
</protein>
<accession>A0AAE0ZF79</accession>
<dbReference type="SUPFAM" id="SSF63411">
    <property type="entry name" value="LuxS/MPP-like metallohydrolase"/>
    <property type="match status" value="1"/>
</dbReference>
<sequence>METGAEHLQVTRDDENNLYSALVALISWSTTYCVDQQRFLYKILSSRCLITPESLIMPEDQNEQLLPSHTYSVLSRGNPAHTTSLTHQQLQEAHAKHYHPSNAMFFTYGPLPLESHMELIDISLVEFS</sequence>
<dbReference type="Gene3D" id="3.30.830.10">
    <property type="entry name" value="Metalloenzyme, LuxS/M16 peptidase-like"/>
    <property type="match status" value="1"/>
</dbReference>
<dbReference type="PANTHER" id="PTHR43016:SF13">
    <property type="entry name" value="PRESEQUENCE PROTEASE, MITOCHONDRIAL"/>
    <property type="match status" value="1"/>
</dbReference>
<dbReference type="GO" id="GO:0005759">
    <property type="term" value="C:mitochondrial matrix"/>
    <property type="evidence" value="ECO:0007669"/>
    <property type="project" value="TreeGrafter"/>
</dbReference>
<evidence type="ECO:0000313" key="3">
    <source>
        <dbReference type="Proteomes" id="UP001283361"/>
    </source>
</evidence>
<dbReference type="PANTHER" id="PTHR43016">
    <property type="entry name" value="PRESEQUENCE PROTEASE"/>
    <property type="match status" value="1"/>
</dbReference>
<dbReference type="GO" id="GO:0046872">
    <property type="term" value="F:metal ion binding"/>
    <property type="evidence" value="ECO:0007669"/>
    <property type="project" value="InterPro"/>
</dbReference>
<dbReference type="Pfam" id="PF05193">
    <property type="entry name" value="Peptidase_M16_C"/>
    <property type="match status" value="1"/>
</dbReference>
<dbReference type="Proteomes" id="UP001283361">
    <property type="component" value="Unassembled WGS sequence"/>
</dbReference>
<evidence type="ECO:0000313" key="2">
    <source>
        <dbReference type="EMBL" id="KAK3768289.1"/>
    </source>
</evidence>
<evidence type="ECO:0000259" key="1">
    <source>
        <dbReference type="Pfam" id="PF05193"/>
    </source>
</evidence>
<dbReference type="InterPro" id="IPR007863">
    <property type="entry name" value="Peptidase_M16_C"/>
</dbReference>
<reference evidence="2" key="1">
    <citation type="journal article" date="2023" name="G3 (Bethesda)">
        <title>A reference genome for the long-term kleptoplast-retaining sea slug Elysia crispata morphotype clarki.</title>
        <authorList>
            <person name="Eastman K.E."/>
            <person name="Pendleton A.L."/>
            <person name="Shaikh M.A."/>
            <person name="Suttiyut T."/>
            <person name="Ogas R."/>
            <person name="Tomko P."/>
            <person name="Gavelis G."/>
            <person name="Widhalm J.R."/>
            <person name="Wisecaver J.H."/>
        </authorList>
    </citation>
    <scope>NUCLEOTIDE SEQUENCE</scope>
    <source>
        <strain evidence="2">ECLA1</strain>
    </source>
</reference>
<dbReference type="AlphaFoldDB" id="A0AAE0ZF79"/>
<proteinExistence type="predicted"/>
<dbReference type="EMBL" id="JAWDGP010004062">
    <property type="protein sequence ID" value="KAK3768289.1"/>
    <property type="molecule type" value="Genomic_DNA"/>
</dbReference>
<dbReference type="GO" id="GO:0016485">
    <property type="term" value="P:protein processing"/>
    <property type="evidence" value="ECO:0007669"/>
    <property type="project" value="TreeGrafter"/>
</dbReference>
<dbReference type="InterPro" id="IPR011249">
    <property type="entry name" value="Metalloenz_LuxS/M16"/>
</dbReference>
<gene>
    <name evidence="2" type="ORF">RRG08_031081</name>
</gene>
<dbReference type="GO" id="GO:0004222">
    <property type="term" value="F:metalloendopeptidase activity"/>
    <property type="evidence" value="ECO:0007669"/>
    <property type="project" value="TreeGrafter"/>
</dbReference>
<feature type="domain" description="Peptidase M16 C-terminal" evidence="1">
    <location>
        <begin position="84"/>
        <end position="121"/>
    </location>
</feature>
<organism evidence="2 3">
    <name type="scientific">Elysia crispata</name>
    <name type="common">lettuce slug</name>
    <dbReference type="NCBI Taxonomy" id="231223"/>
    <lineage>
        <taxon>Eukaryota</taxon>
        <taxon>Metazoa</taxon>
        <taxon>Spiralia</taxon>
        <taxon>Lophotrochozoa</taxon>
        <taxon>Mollusca</taxon>
        <taxon>Gastropoda</taxon>
        <taxon>Heterobranchia</taxon>
        <taxon>Euthyneura</taxon>
        <taxon>Panpulmonata</taxon>
        <taxon>Sacoglossa</taxon>
        <taxon>Placobranchoidea</taxon>
        <taxon>Plakobranchidae</taxon>
        <taxon>Elysia</taxon>
    </lineage>
</organism>